<keyword evidence="1" id="KW-0378">Hydrolase</keyword>
<gene>
    <name evidence="1" type="ORF">ABIQ69_15225</name>
</gene>
<dbReference type="PANTHER" id="PTHR48100">
    <property type="entry name" value="BROAD-SPECIFICITY PHOSPHATASE YOR283W-RELATED"/>
    <property type="match status" value="1"/>
</dbReference>
<dbReference type="InterPro" id="IPR013078">
    <property type="entry name" value="His_Pase_superF_clade-1"/>
</dbReference>
<dbReference type="CDD" id="cd07067">
    <property type="entry name" value="HP_PGM_like"/>
    <property type="match status" value="1"/>
</dbReference>
<dbReference type="AlphaFoldDB" id="A0AAU7W6I1"/>
<dbReference type="EC" id="3.1.3.-" evidence="1"/>
<sequence length="223" mass="24431">MPAEQIHLVRHGEVFNPQGVLYGRLDGFGLSDLGRRMAQAAADDLAARNRPVVALAASPLQRTRQSAEPISEAFGVTASVDERLIEPENRFEGKRMGGRGSALRDVRNWAFLVNPWEPSWGEPFRHIATRMLAAMEDAWQAADGGDVVLVSHQLPIWMVHRRLAGESLAHDPRRRRCALSSITTFERRTLASGRGATATRFVEVGYRDPAAGLGARATDVGAV</sequence>
<dbReference type="SMART" id="SM00855">
    <property type="entry name" value="PGAM"/>
    <property type="match status" value="1"/>
</dbReference>
<protein>
    <submittedName>
        <fullName evidence="1">Histidine phosphatase family protein</fullName>
        <ecNumber evidence="1">3.1.3.-</ecNumber>
    </submittedName>
</protein>
<dbReference type="SUPFAM" id="SSF53254">
    <property type="entry name" value="Phosphoglycerate mutase-like"/>
    <property type="match status" value="1"/>
</dbReference>
<organism evidence="1">
    <name type="scientific">Agromyces sp. G08B096</name>
    <dbReference type="NCBI Taxonomy" id="3156399"/>
    <lineage>
        <taxon>Bacteria</taxon>
        <taxon>Bacillati</taxon>
        <taxon>Actinomycetota</taxon>
        <taxon>Actinomycetes</taxon>
        <taxon>Micrococcales</taxon>
        <taxon>Microbacteriaceae</taxon>
        <taxon>Agromyces</taxon>
    </lineage>
</organism>
<dbReference type="InterPro" id="IPR050275">
    <property type="entry name" value="PGM_Phosphatase"/>
</dbReference>
<dbReference type="InterPro" id="IPR029033">
    <property type="entry name" value="His_PPase_superfam"/>
</dbReference>
<dbReference type="RefSeq" id="WP_350347972.1">
    <property type="nucleotide sequence ID" value="NZ_CP158374.1"/>
</dbReference>
<evidence type="ECO:0000313" key="1">
    <source>
        <dbReference type="EMBL" id="XBX81950.1"/>
    </source>
</evidence>
<name>A0AAU7W6I1_9MICO</name>
<accession>A0AAU7W6I1</accession>
<reference evidence="1" key="1">
    <citation type="submission" date="2024-05" db="EMBL/GenBank/DDBJ databases">
        <authorList>
            <person name="Yu L."/>
        </authorList>
    </citation>
    <scope>NUCLEOTIDE SEQUENCE</scope>
    <source>
        <strain evidence="1">G08B096</strain>
    </source>
</reference>
<proteinExistence type="predicted"/>
<dbReference type="Gene3D" id="3.40.50.1240">
    <property type="entry name" value="Phosphoglycerate mutase-like"/>
    <property type="match status" value="1"/>
</dbReference>
<dbReference type="PANTHER" id="PTHR48100:SF51">
    <property type="entry name" value="PHOSPHOGLYCERATE MUTASE"/>
    <property type="match status" value="1"/>
</dbReference>
<dbReference type="GO" id="GO:0005737">
    <property type="term" value="C:cytoplasm"/>
    <property type="evidence" value="ECO:0007669"/>
    <property type="project" value="TreeGrafter"/>
</dbReference>
<dbReference type="Pfam" id="PF00300">
    <property type="entry name" value="His_Phos_1"/>
    <property type="match status" value="1"/>
</dbReference>
<dbReference type="GO" id="GO:0016791">
    <property type="term" value="F:phosphatase activity"/>
    <property type="evidence" value="ECO:0007669"/>
    <property type="project" value="TreeGrafter"/>
</dbReference>
<dbReference type="EMBL" id="CP158374">
    <property type="protein sequence ID" value="XBX81950.1"/>
    <property type="molecule type" value="Genomic_DNA"/>
</dbReference>